<feature type="coiled-coil region" evidence="1">
    <location>
        <begin position="569"/>
        <end position="596"/>
    </location>
</feature>
<dbReference type="Proteomes" id="UP000008141">
    <property type="component" value="Unassembled WGS sequence"/>
</dbReference>
<evidence type="ECO:0000256" key="1">
    <source>
        <dbReference type="SAM" id="Coils"/>
    </source>
</evidence>
<dbReference type="GeneID" id="17353638"/>
<dbReference type="InParanoid" id="E1ZIX5"/>
<sequence>MSSTQPVDASPNSKAALWRINTELRQSNQQLERELQSLRQVEALRRLTRSSSGLSSRRSSMHAMAAEASQEKVAGLEVALQEALAEAEASQEKVAGLEAALQEARAETAVAQAGIAVLSKKLHSAQAEAEELLGLLGAAQDGFAAAQELLAAKQVQVQALALEAEEGRAEAMGLRKELEAGRAALEAAQQQLAKRQPEESQAVGASTLPDAAPVLPAAEASTPSTSRPCSRAEYAQHQTAAPLEQIITQVFSVVLPPAEGGEQGQDLVRSLQERLAAAEAEIAEQLAAKEEAQQLLGMQAAQLQALRCERELLQEQAVSLQQEASGIAKDRLLRGSVEVLPMERSPSRTLTQRVKELLSPRRQSPSRSGSSLSMAAGSGSHPASPTAMPMVAEGGESPLQGSAFGLDGLASWELRRCQQQVEALQGALQAKEAERQVQKMWRERLGRQQAQAEAVELRIKVSEHQAAAGSSLSDAGLDEAVMESLEREMKRGDHLADELRRHKVHQLKLQKRTEQLEYQLAEYNTLLIAAEGVDQLPRLSGSPSSSRQAGSPKHAGSSPVRMAIAAVQARKAGEEAAALREQLKVVQAEAASLRREGSPAVGDAMAALSALLHGFSMHSEGVSSSRVSVRSPQGSENGGGAGSVMSTAAQVALALPEGGGAAEKQSDPLDISSLLPLGDSEDESGRAAQVGGADRKRGSASAAAGARMERQSSSASKSSTGSGRIPAARQKQGPAEDALRASLPDSLPGSRRSQTRIPAPPATARDSSSPARSSPWKSSPAKGSPSKGGKGGLRKLVLPCGRLNATLSSGDGA</sequence>
<keyword evidence="4" id="KW-1185">Reference proteome</keyword>
<dbReference type="RefSeq" id="XP_005846512.1">
    <property type="nucleotide sequence ID" value="XM_005846450.1"/>
</dbReference>
<evidence type="ECO:0000313" key="4">
    <source>
        <dbReference type="Proteomes" id="UP000008141"/>
    </source>
</evidence>
<feature type="coiled-coil region" evidence="1">
    <location>
        <begin position="261"/>
        <end position="323"/>
    </location>
</feature>
<accession>E1ZIX5</accession>
<evidence type="ECO:0000256" key="2">
    <source>
        <dbReference type="SAM" id="MobiDB-lite"/>
    </source>
</evidence>
<feature type="coiled-coil region" evidence="1">
    <location>
        <begin position="21"/>
        <end position="135"/>
    </location>
</feature>
<proteinExistence type="predicted"/>
<feature type="region of interest" description="Disordered" evidence="2">
    <location>
        <begin position="623"/>
        <end position="643"/>
    </location>
</feature>
<feature type="compositionally biased region" description="Low complexity" evidence="2">
    <location>
        <begin position="538"/>
        <end position="551"/>
    </location>
</feature>
<reference evidence="3 4" key="1">
    <citation type="journal article" date="2010" name="Plant Cell">
        <title>The Chlorella variabilis NC64A genome reveals adaptation to photosymbiosis, coevolution with viruses, and cryptic sex.</title>
        <authorList>
            <person name="Blanc G."/>
            <person name="Duncan G."/>
            <person name="Agarkova I."/>
            <person name="Borodovsky M."/>
            <person name="Gurnon J."/>
            <person name="Kuo A."/>
            <person name="Lindquist E."/>
            <person name="Lucas S."/>
            <person name="Pangilinan J."/>
            <person name="Polle J."/>
            <person name="Salamov A."/>
            <person name="Terry A."/>
            <person name="Yamada T."/>
            <person name="Dunigan D.D."/>
            <person name="Grigoriev I.V."/>
            <person name="Claverie J.M."/>
            <person name="Van Etten J.L."/>
        </authorList>
    </citation>
    <scope>NUCLEOTIDE SEQUENCE [LARGE SCALE GENOMIC DNA]</scope>
    <source>
        <strain evidence="3 4">NC64A</strain>
    </source>
</reference>
<feature type="region of interest" description="Disordered" evidence="2">
    <location>
        <begin position="189"/>
        <end position="235"/>
    </location>
</feature>
<feature type="compositionally biased region" description="Low complexity" evidence="2">
    <location>
        <begin position="668"/>
        <end position="678"/>
    </location>
</feature>
<feature type="coiled-coil region" evidence="1">
    <location>
        <begin position="414"/>
        <end position="502"/>
    </location>
</feature>
<feature type="region of interest" description="Disordered" evidence="2">
    <location>
        <begin position="538"/>
        <end position="559"/>
    </location>
</feature>
<feature type="compositionally biased region" description="Low complexity" evidence="2">
    <location>
        <begin position="699"/>
        <end position="722"/>
    </location>
</feature>
<gene>
    <name evidence="3" type="ORF">CHLNCDRAFT_135751</name>
</gene>
<dbReference type="OrthoDB" id="10639978at2759"/>
<feature type="compositionally biased region" description="Low complexity" evidence="2">
    <location>
        <begin position="360"/>
        <end position="380"/>
    </location>
</feature>
<feature type="compositionally biased region" description="Low complexity" evidence="2">
    <location>
        <begin position="762"/>
        <end position="785"/>
    </location>
</feature>
<name>E1ZIX5_CHLVA</name>
<dbReference type="KEGG" id="cvr:CHLNCDRAFT_135751"/>
<organism evidence="4">
    <name type="scientific">Chlorella variabilis</name>
    <name type="common">Green alga</name>
    <dbReference type="NCBI Taxonomy" id="554065"/>
    <lineage>
        <taxon>Eukaryota</taxon>
        <taxon>Viridiplantae</taxon>
        <taxon>Chlorophyta</taxon>
        <taxon>core chlorophytes</taxon>
        <taxon>Trebouxiophyceae</taxon>
        <taxon>Chlorellales</taxon>
        <taxon>Chlorellaceae</taxon>
        <taxon>Chlorella clade</taxon>
        <taxon>Chlorella</taxon>
    </lineage>
</organism>
<keyword evidence="1" id="KW-0175">Coiled coil</keyword>
<feature type="region of interest" description="Disordered" evidence="2">
    <location>
        <begin position="343"/>
        <end position="399"/>
    </location>
</feature>
<protein>
    <submittedName>
        <fullName evidence="3">Uncharacterized protein</fullName>
    </submittedName>
</protein>
<evidence type="ECO:0000313" key="3">
    <source>
        <dbReference type="EMBL" id="EFN54410.1"/>
    </source>
</evidence>
<dbReference type="EMBL" id="GL433848">
    <property type="protein sequence ID" value="EFN54410.1"/>
    <property type="molecule type" value="Genomic_DNA"/>
</dbReference>
<feature type="region of interest" description="Disordered" evidence="2">
    <location>
        <begin position="657"/>
        <end position="797"/>
    </location>
</feature>
<dbReference type="AlphaFoldDB" id="E1ZIX5"/>